<dbReference type="Proteomes" id="UP000512167">
    <property type="component" value="Chromosome"/>
</dbReference>
<name>A0A7L6N360_9MOLU</name>
<feature type="transmembrane region" description="Helical" evidence="1">
    <location>
        <begin position="45"/>
        <end position="67"/>
    </location>
</feature>
<keyword evidence="3" id="KW-1185">Reference proteome</keyword>
<feature type="transmembrane region" description="Helical" evidence="1">
    <location>
        <begin position="153"/>
        <end position="176"/>
    </location>
</feature>
<evidence type="ECO:0000313" key="3">
    <source>
        <dbReference type="Proteomes" id="UP000512167"/>
    </source>
</evidence>
<dbReference type="KEGG" id="tbk:HF295_00910"/>
<dbReference type="SUPFAM" id="SSF142906">
    <property type="entry name" value="YjbR-like"/>
    <property type="match status" value="1"/>
</dbReference>
<reference evidence="2 3" key="1">
    <citation type="submission" date="2020-04" db="EMBL/GenBank/DDBJ databases">
        <authorList>
            <person name="Zheng R.K."/>
            <person name="Sun C.M."/>
        </authorList>
    </citation>
    <scope>NUCLEOTIDE SEQUENCE [LARGE SCALE GENOMIC DNA]</scope>
    <source>
        <strain evidence="3">zrk29</strain>
    </source>
</reference>
<evidence type="ECO:0000256" key="1">
    <source>
        <dbReference type="SAM" id="Phobius"/>
    </source>
</evidence>
<dbReference type="Gene3D" id="3.90.1150.30">
    <property type="match status" value="1"/>
</dbReference>
<proteinExistence type="predicted"/>
<feature type="transmembrane region" description="Helical" evidence="1">
    <location>
        <begin position="79"/>
        <end position="101"/>
    </location>
</feature>
<dbReference type="InterPro" id="IPR038056">
    <property type="entry name" value="YjbR-like_sf"/>
</dbReference>
<sequence>MKKFFGNIYIFVALLLSSLVAVPWNNFSVWGLDIDFLLTLRNNEFKIKLGILIFIFIVSLIFLFVTRSEFKKNKKVTRVPSFAATVPLLTYGFAFLSHVTYVIYSNTNLALGIGMSNLNSILLIAGGALIVLSIIFIHLFIRSFKNVKNRGRLIYFILFSLYAGIFAAAAYLFRVYRTSNYTGMSAKYMALMIPIMLVLYIFHLIIVIKKSHEDSLESNINEEPLDEIIISENQEIASKTNRINDDLYQEVKVDPEFSKQNKQRSKPNSIEYYIEKPKMFKPLNPTFDKLVAHVREFPDVISKLEEDKITFYVARRPFLVLMNYGDYYRMAFRYELEEGIRLIIKYPTISKNKSTREELWFKANNYGDLPKEVIYKIVKNAYDVVSN</sequence>
<protein>
    <submittedName>
        <fullName evidence="2">DUF2157 domain-containing protein</fullName>
    </submittedName>
</protein>
<feature type="transmembrane region" description="Helical" evidence="1">
    <location>
        <begin position="188"/>
        <end position="208"/>
    </location>
</feature>
<dbReference type="RefSeq" id="WP_312031965.1">
    <property type="nucleotide sequence ID" value="NZ_CP051151.1"/>
</dbReference>
<organism evidence="2 3">
    <name type="scientific">Hujiaoplasma nucleasis</name>
    <dbReference type="NCBI Taxonomy" id="2725268"/>
    <lineage>
        <taxon>Bacteria</taxon>
        <taxon>Bacillati</taxon>
        <taxon>Mycoplasmatota</taxon>
        <taxon>Mollicutes</taxon>
        <taxon>Candidatus Izemoplasmatales</taxon>
        <taxon>Hujiaoplasmataceae</taxon>
        <taxon>Hujiaoplasma</taxon>
    </lineage>
</organism>
<dbReference type="EMBL" id="CP051151">
    <property type="protein sequence ID" value="QLY39495.1"/>
    <property type="molecule type" value="Genomic_DNA"/>
</dbReference>
<keyword evidence="1" id="KW-1133">Transmembrane helix</keyword>
<keyword evidence="1" id="KW-0812">Transmembrane</keyword>
<feature type="transmembrane region" description="Helical" evidence="1">
    <location>
        <begin position="121"/>
        <end position="141"/>
    </location>
</feature>
<keyword evidence="1" id="KW-0472">Membrane</keyword>
<dbReference type="AlphaFoldDB" id="A0A7L6N360"/>
<evidence type="ECO:0000313" key="2">
    <source>
        <dbReference type="EMBL" id="QLY39495.1"/>
    </source>
</evidence>
<gene>
    <name evidence="2" type="ORF">HF295_00910</name>
</gene>
<accession>A0A7L6N360</accession>